<dbReference type="Gramene" id="OE9A021163T4">
    <property type="protein sequence ID" value="OE9A021163C4"/>
    <property type="gene ID" value="OE9A021163"/>
</dbReference>
<comment type="caution">
    <text evidence="1">The sequence shown here is derived from an EMBL/GenBank/DDBJ whole genome shotgun (WGS) entry which is preliminary data.</text>
</comment>
<accession>A0A8S0SYI9</accession>
<organism evidence="1 2">
    <name type="scientific">Olea europaea subsp. europaea</name>
    <dbReference type="NCBI Taxonomy" id="158383"/>
    <lineage>
        <taxon>Eukaryota</taxon>
        <taxon>Viridiplantae</taxon>
        <taxon>Streptophyta</taxon>
        <taxon>Embryophyta</taxon>
        <taxon>Tracheophyta</taxon>
        <taxon>Spermatophyta</taxon>
        <taxon>Magnoliopsida</taxon>
        <taxon>eudicotyledons</taxon>
        <taxon>Gunneridae</taxon>
        <taxon>Pentapetalae</taxon>
        <taxon>asterids</taxon>
        <taxon>lamiids</taxon>
        <taxon>Lamiales</taxon>
        <taxon>Oleaceae</taxon>
        <taxon>Oleeae</taxon>
        <taxon>Olea</taxon>
    </lineage>
</organism>
<dbReference type="InterPro" id="IPR044846">
    <property type="entry name" value="GH10"/>
</dbReference>
<evidence type="ECO:0000313" key="1">
    <source>
        <dbReference type="EMBL" id="CAA2997700.1"/>
    </source>
</evidence>
<reference evidence="1 2" key="1">
    <citation type="submission" date="2019-12" db="EMBL/GenBank/DDBJ databases">
        <authorList>
            <person name="Alioto T."/>
            <person name="Alioto T."/>
            <person name="Gomez Garrido J."/>
        </authorList>
    </citation>
    <scope>NUCLEOTIDE SEQUENCE [LARGE SCALE GENOMIC DNA]</scope>
</reference>
<dbReference type="AlphaFoldDB" id="A0A8S0SYI9"/>
<dbReference type="GO" id="GO:0004553">
    <property type="term" value="F:hydrolase activity, hydrolyzing O-glycosyl compounds"/>
    <property type="evidence" value="ECO:0007669"/>
    <property type="project" value="InterPro"/>
</dbReference>
<dbReference type="PANTHER" id="PTHR31490">
    <property type="entry name" value="GLYCOSYL HYDROLASE"/>
    <property type="match status" value="1"/>
</dbReference>
<protein>
    <submittedName>
        <fullName evidence="1">Endo-1,4-beta-xylanase A-like</fullName>
    </submittedName>
</protein>
<evidence type="ECO:0000313" key="2">
    <source>
        <dbReference type="Proteomes" id="UP000594638"/>
    </source>
</evidence>
<sequence>MSKSGCWSMLKGGFTVDQYMKAQLYFLSNNTYVRLWLDNVSLKSFAKEQWSKQQEKSTLEDRKRKIRINVYSHEGKKLQGLKIPQTKRGPVFMLGCAVAKPLIDIKAYQEGTVCPSCGAFTQSFGGGTVGYSDSNYEQA</sequence>
<name>A0A8S0SYI9_OLEEU</name>
<keyword evidence="2" id="KW-1185">Reference proteome</keyword>
<dbReference type="GO" id="GO:0005975">
    <property type="term" value="P:carbohydrate metabolic process"/>
    <property type="evidence" value="ECO:0007669"/>
    <property type="project" value="InterPro"/>
</dbReference>
<gene>
    <name evidence="1" type="ORF">OLEA9_A021163</name>
</gene>
<dbReference type="Proteomes" id="UP000594638">
    <property type="component" value="Unassembled WGS sequence"/>
</dbReference>
<proteinExistence type="predicted"/>
<dbReference type="EMBL" id="CACTIH010005564">
    <property type="protein sequence ID" value="CAA2997700.1"/>
    <property type="molecule type" value="Genomic_DNA"/>
</dbReference>
<dbReference type="PANTHER" id="PTHR31490:SF80">
    <property type="entry name" value="ENDO-1,4-BETA-XYLANASE A-LIKE ISOFORM X1"/>
    <property type="match status" value="1"/>
</dbReference>